<evidence type="ECO:0000256" key="1">
    <source>
        <dbReference type="SAM" id="MobiDB-lite"/>
    </source>
</evidence>
<dbReference type="EMBL" id="BKCJ010406605">
    <property type="protein sequence ID" value="GFA33614.1"/>
    <property type="molecule type" value="Genomic_DNA"/>
</dbReference>
<feature type="non-terminal residue" evidence="2">
    <location>
        <position position="1"/>
    </location>
</feature>
<protein>
    <submittedName>
        <fullName evidence="2">Uncharacterized protein</fullName>
    </submittedName>
</protein>
<comment type="caution">
    <text evidence="2">The sequence shown here is derived from an EMBL/GenBank/DDBJ whole genome shotgun (WGS) entry which is preliminary data.</text>
</comment>
<evidence type="ECO:0000313" key="2">
    <source>
        <dbReference type="EMBL" id="GFA33614.1"/>
    </source>
</evidence>
<name>A0A699JHU1_TANCI</name>
<feature type="compositionally biased region" description="Basic and acidic residues" evidence="1">
    <location>
        <begin position="133"/>
        <end position="152"/>
    </location>
</feature>
<reference evidence="2" key="1">
    <citation type="journal article" date="2019" name="Sci. Rep.">
        <title>Draft genome of Tanacetum cinerariifolium, the natural source of mosquito coil.</title>
        <authorList>
            <person name="Yamashiro T."/>
            <person name="Shiraishi A."/>
            <person name="Satake H."/>
            <person name="Nakayama K."/>
        </authorList>
    </citation>
    <scope>NUCLEOTIDE SEQUENCE</scope>
</reference>
<feature type="compositionally biased region" description="Acidic residues" evidence="1">
    <location>
        <begin position="111"/>
        <end position="132"/>
    </location>
</feature>
<feature type="region of interest" description="Disordered" evidence="1">
    <location>
        <begin position="67"/>
        <end position="159"/>
    </location>
</feature>
<gene>
    <name evidence="2" type="ORF">Tci_605586</name>
</gene>
<proteinExistence type="predicted"/>
<feature type="region of interest" description="Disordered" evidence="1">
    <location>
        <begin position="1"/>
        <end position="45"/>
    </location>
</feature>
<dbReference type="AlphaFoldDB" id="A0A699JHU1"/>
<feature type="compositionally biased region" description="Basic and acidic residues" evidence="1">
    <location>
        <begin position="67"/>
        <end position="78"/>
    </location>
</feature>
<organism evidence="2">
    <name type="scientific">Tanacetum cinerariifolium</name>
    <name type="common">Dalmatian daisy</name>
    <name type="synonym">Chrysanthemum cinerariifolium</name>
    <dbReference type="NCBI Taxonomy" id="118510"/>
    <lineage>
        <taxon>Eukaryota</taxon>
        <taxon>Viridiplantae</taxon>
        <taxon>Streptophyta</taxon>
        <taxon>Embryophyta</taxon>
        <taxon>Tracheophyta</taxon>
        <taxon>Spermatophyta</taxon>
        <taxon>Magnoliopsida</taxon>
        <taxon>eudicotyledons</taxon>
        <taxon>Gunneridae</taxon>
        <taxon>Pentapetalae</taxon>
        <taxon>asterids</taxon>
        <taxon>campanulids</taxon>
        <taxon>Asterales</taxon>
        <taxon>Asteraceae</taxon>
        <taxon>Asteroideae</taxon>
        <taxon>Anthemideae</taxon>
        <taxon>Anthemidinae</taxon>
        <taxon>Tanacetum</taxon>
    </lineage>
</organism>
<sequence length="159" mass="17647">FASGKVPPEKARKYKKVASPSRKLSPVKEAKPFKKAKRVKRPTKKSATALIAGVVIGALLEASQVKEALHKSKKDSHMLHASSLGDEVGSQPKVLDESKYKTTGTDKGTEHDEEYESDDDNENVFEEEDDDLYKDVDVRSLGAEHEKERTSDEEMTDAD</sequence>
<feature type="compositionally biased region" description="Basic residues" evidence="1">
    <location>
        <begin position="33"/>
        <end position="44"/>
    </location>
</feature>
<accession>A0A699JHU1</accession>